<keyword evidence="1" id="KW-1133">Transmembrane helix</keyword>
<dbReference type="KEGG" id="dalk:DSCA_14960"/>
<feature type="transmembrane region" description="Helical" evidence="1">
    <location>
        <begin position="63"/>
        <end position="80"/>
    </location>
</feature>
<evidence type="ECO:0000256" key="1">
    <source>
        <dbReference type="SAM" id="Phobius"/>
    </source>
</evidence>
<evidence type="ECO:0000313" key="3">
    <source>
        <dbReference type="Proteomes" id="UP000427906"/>
    </source>
</evidence>
<reference evidence="2 3" key="1">
    <citation type="submission" date="2019-11" db="EMBL/GenBank/DDBJ databases">
        <title>Comparative genomics of hydrocarbon-degrading Desulfosarcina strains.</title>
        <authorList>
            <person name="Watanabe M."/>
            <person name="Kojima H."/>
            <person name="Fukui M."/>
        </authorList>
    </citation>
    <scope>NUCLEOTIDE SEQUENCE [LARGE SCALE GENOMIC DNA]</scope>
    <source>
        <strain evidence="2 3">PL12</strain>
    </source>
</reference>
<dbReference type="AlphaFoldDB" id="A0A5K7YEW9"/>
<feature type="transmembrane region" description="Helical" evidence="1">
    <location>
        <begin position="24"/>
        <end position="43"/>
    </location>
</feature>
<dbReference type="Proteomes" id="UP000427906">
    <property type="component" value="Chromosome"/>
</dbReference>
<keyword evidence="3" id="KW-1185">Reference proteome</keyword>
<accession>A0A5K7YEW9</accession>
<protein>
    <submittedName>
        <fullName evidence="2">Uncharacterized protein</fullName>
    </submittedName>
</protein>
<proteinExistence type="predicted"/>
<dbReference type="EMBL" id="AP021874">
    <property type="protein sequence ID" value="BBO67566.1"/>
    <property type="molecule type" value="Genomic_DNA"/>
</dbReference>
<organism evidence="2 3">
    <name type="scientific">Desulfosarcina alkanivorans</name>
    <dbReference type="NCBI Taxonomy" id="571177"/>
    <lineage>
        <taxon>Bacteria</taxon>
        <taxon>Pseudomonadati</taxon>
        <taxon>Thermodesulfobacteriota</taxon>
        <taxon>Desulfobacteria</taxon>
        <taxon>Desulfobacterales</taxon>
        <taxon>Desulfosarcinaceae</taxon>
        <taxon>Desulfosarcina</taxon>
    </lineage>
</organism>
<gene>
    <name evidence="2" type="ORF">DSCA_14960</name>
</gene>
<evidence type="ECO:0000313" key="2">
    <source>
        <dbReference type="EMBL" id="BBO67566.1"/>
    </source>
</evidence>
<keyword evidence="1" id="KW-0472">Membrane</keyword>
<name>A0A5K7YEW9_9BACT</name>
<sequence>MHTDSHAATQKVFPESNKMNTQTLILTVMVFWLVMGLAFLSAYSEVKRTGGTLADAMRNNESFFFIISIVVGLVVVAFKLA</sequence>
<keyword evidence="1" id="KW-0812">Transmembrane</keyword>